<dbReference type="AlphaFoldDB" id="A0A8X8FTP8"/>
<evidence type="ECO:0000313" key="1">
    <source>
        <dbReference type="EMBL" id="MBD7953601.1"/>
    </source>
</evidence>
<comment type="caution">
    <text evidence="1">The sequence shown here is derived from an EMBL/GenBank/DDBJ whole genome shotgun (WGS) entry which is preliminary data.</text>
</comment>
<reference evidence="1 2" key="1">
    <citation type="submission" date="2020-08" db="EMBL/GenBank/DDBJ databases">
        <title>A Genomic Blueprint of the Chicken Gut Microbiome.</title>
        <authorList>
            <person name="Gilroy R."/>
            <person name="Ravi A."/>
            <person name="Getino M."/>
            <person name="Pursley I."/>
            <person name="Horton D.L."/>
            <person name="Alikhan N.-F."/>
            <person name="Baker D."/>
            <person name="Gharbi K."/>
            <person name="Hall N."/>
            <person name="Watson M."/>
            <person name="Adriaenssens E.M."/>
            <person name="Foster-Nyarko E."/>
            <person name="Jarju S."/>
            <person name="Secka A."/>
            <person name="Antonio M."/>
            <person name="Oren A."/>
            <person name="Chaudhuri R."/>
            <person name="La Ragione R.M."/>
            <person name="Hildebrand F."/>
            <person name="Pallen M.J."/>
        </authorList>
    </citation>
    <scope>NUCLEOTIDE SEQUENCE [LARGE SCALE GENOMIC DNA]</scope>
    <source>
        <strain evidence="1 2">Sa5BUN4</strain>
    </source>
</reference>
<gene>
    <name evidence="1" type="ORF">H9654_05205</name>
</gene>
<accession>A0A8X8FTP8</accession>
<evidence type="ECO:0000313" key="2">
    <source>
        <dbReference type="Proteomes" id="UP000636938"/>
    </source>
</evidence>
<sequence length="57" mass="6579">MPASSSPDFQGRFLPNAAWRSRDVSNRMYVQDLLRETLGEEALEALSAEGRYRRDVY</sequence>
<organism evidence="1 2">
    <name type="scientific">Stenotrophomonas lacuserhaii</name>
    <dbReference type="NCBI Taxonomy" id="2760084"/>
    <lineage>
        <taxon>Bacteria</taxon>
        <taxon>Pseudomonadati</taxon>
        <taxon>Pseudomonadota</taxon>
        <taxon>Gammaproteobacteria</taxon>
        <taxon>Lysobacterales</taxon>
        <taxon>Lysobacteraceae</taxon>
        <taxon>Stenotrophomonas</taxon>
    </lineage>
</organism>
<dbReference type="RefSeq" id="WP_191769546.1">
    <property type="nucleotide sequence ID" value="NZ_JACSQS010000003.1"/>
</dbReference>
<dbReference type="Proteomes" id="UP000636938">
    <property type="component" value="Unassembled WGS sequence"/>
</dbReference>
<dbReference type="EMBL" id="JACSQS010000003">
    <property type="protein sequence ID" value="MBD7953601.1"/>
    <property type="molecule type" value="Genomic_DNA"/>
</dbReference>
<protein>
    <submittedName>
        <fullName evidence="1">Uncharacterized protein</fullName>
    </submittedName>
</protein>
<keyword evidence="2" id="KW-1185">Reference proteome</keyword>
<name>A0A8X8FTP8_9GAMM</name>
<proteinExistence type="predicted"/>